<organism evidence="8 9">
    <name type="scientific">Pseudorhodobacter antarcticus</name>
    <dbReference type="NCBI Taxonomy" id="1077947"/>
    <lineage>
        <taxon>Bacteria</taxon>
        <taxon>Pseudomonadati</taxon>
        <taxon>Pseudomonadota</taxon>
        <taxon>Alphaproteobacteria</taxon>
        <taxon>Rhodobacterales</taxon>
        <taxon>Paracoccaceae</taxon>
        <taxon>Pseudorhodobacter</taxon>
    </lineage>
</organism>
<evidence type="ECO:0000256" key="2">
    <source>
        <dbReference type="ARBA" id="ARBA00022603"/>
    </source>
</evidence>
<dbReference type="InterPro" id="IPR046819">
    <property type="entry name" value="MmeI_hel"/>
</dbReference>
<dbReference type="Gene3D" id="3.40.50.150">
    <property type="entry name" value="Vaccinia Virus protein VP39"/>
    <property type="match status" value="1"/>
</dbReference>
<dbReference type="EC" id="2.1.1.72" evidence="1"/>
<dbReference type="PANTHER" id="PTHR33841">
    <property type="entry name" value="DNA METHYLTRANSFERASE YEEA-RELATED"/>
    <property type="match status" value="1"/>
</dbReference>
<dbReference type="AlphaFoldDB" id="A0A1H8L9T7"/>
<dbReference type="Pfam" id="PF20464">
    <property type="entry name" value="MmeI_N"/>
    <property type="match status" value="1"/>
</dbReference>
<dbReference type="InterPro" id="IPR029063">
    <property type="entry name" value="SAM-dependent_MTases_sf"/>
</dbReference>
<dbReference type="InterPro" id="IPR050953">
    <property type="entry name" value="N4_N6_ade-DNA_methylase"/>
</dbReference>
<dbReference type="GO" id="GO:0009007">
    <property type="term" value="F:site-specific DNA-methyltransferase (adenine-specific) activity"/>
    <property type="evidence" value="ECO:0007669"/>
    <property type="project" value="UniProtKB-EC"/>
</dbReference>
<keyword evidence="9" id="KW-1185">Reference proteome</keyword>
<evidence type="ECO:0000256" key="4">
    <source>
        <dbReference type="ARBA" id="ARBA00047942"/>
    </source>
</evidence>
<dbReference type="GO" id="GO:0003676">
    <property type="term" value="F:nucleic acid binding"/>
    <property type="evidence" value="ECO:0007669"/>
    <property type="project" value="InterPro"/>
</dbReference>
<dbReference type="InterPro" id="IPR046816">
    <property type="entry name" value="MmeI_Mtase"/>
</dbReference>
<dbReference type="PANTHER" id="PTHR33841:SF1">
    <property type="entry name" value="DNA METHYLTRANSFERASE A"/>
    <property type="match status" value="1"/>
</dbReference>
<dbReference type="InterPro" id="IPR046817">
    <property type="entry name" value="MmeI_N"/>
</dbReference>
<dbReference type="Pfam" id="PF20465">
    <property type="entry name" value="MmeI_hel"/>
    <property type="match status" value="1"/>
</dbReference>
<protein>
    <recommendedName>
        <fullName evidence="1">site-specific DNA-methyltransferase (adenine-specific)</fullName>
        <ecNumber evidence="1">2.1.1.72</ecNumber>
    </recommendedName>
</protein>
<evidence type="ECO:0000256" key="3">
    <source>
        <dbReference type="ARBA" id="ARBA00022679"/>
    </source>
</evidence>
<dbReference type="PROSITE" id="PS00092">
    <property type="entry name" value="N6_MTASE"/>
    <property type="match status" value="1"/>
</dbReference>
<evidence type="ECO:0000259" key="5">
    <source>
        <dbReference type="Pfam" id="PF20464"/>
    </source>
</evidence>
<evidence type="ECO:0000313" key="8">
    <source>
        <dbReference type="EMBL" id="SEO01829.1"/>
    </source>
</evidence>
<feature type="domain" description="MmeI-like N-terminal" evidence="5">
    <location>
        <begin position="1"/>
        <end position="175"/>
    </location>
</feature>
<keyword evidence="3" id="KW-0808">Transferase</keyword>
<name>A0A1H8L9T7_9RHOB</name>
<comment type="catalytic activity">
    <reaction evidence="4">
        <text>a 2'-deoxyadenosine in DNA + S-adenosyl-L-methionine = an N(6)-methyl-2'-deoxyadenosine in DNA + S-adenosyl-L-homocysteine + H(+)</text>
        <dbReference type="Rhea" id="RHEA:15197"/>
        <dbReference type="Rhea" id="RHEA-COMP:12418"/>
        <dbReference type="Rhea" id="RHEA-COMP:12419"/>
        <dbReference type="ChEBI" id="CHEBI:15378"/>
        <dbReference type="ChEBI" id="CHEBI:57856"/>
        <dbReference type="ChEBI" id="CHEBI:59789"/>
        <dbReference type="ChEBI" id="CHEBI:90615"/>
        <dbReference type="ChEBI" id="CHEBI:90616"/>
        <dbReference type="EC" id="2.1.1.72"/>
    </reaction>
</comment>
<dbReference type="Proteomes" id="UP000183002">
    <property type="component" value="Unassembled WGS sequence"/>
</dbReference>
<reference evidence="8 9" key="1">
    <citation type="submission" date="2016-10" db="EMBL/GenBank/DDBJ databases">
        <authorList>
            <person name="de Groot N.N."/>
        </authorList>
    </citation>
    <scope>NUCLEOTIDE SEQUENCE [LARGE SCALE GENOMIC DNA]</scope>
    <source>
        <strain evidence="8 9">CGMCC 1.10836</strain>
    </source>
</reference>
<dbReference type="Pfam" id="PF20473">
    <property type="entry name" value="MmeI_Mtase"/>
    <property type="match status" value="1"/>
</dbReference>
<evidence type="ECO:0000259" key="7">
    <source>
        <dbReference type="Pfam" id="PF20473"/>
    </source>
</evidence>
<evidence type="ECO:0000313" key="9">
    <source>
        <dbReference type="Proteomes" id="UP000183002"/>
    </source>
</evidence>
<keyword evidence="2" id="KW-0489">Methyltransferase</keyword>
<dbReference type="EMBL" id="FOCO01000040">
    <property type="protein sequence ID" value="SEO01829.1"/>
    <property type="molecule type" value="Genomic_DNA"/>
</dbReference>
<evidence type="ECO:0000256" key="1">
    <source>
        <dbReference type="ARBA" id="ARBA00011900"/>
    </source>
</evidence>
<dbReference type="SUPFAM" id="SSF53335">
    <property type="entry name" value="S-adenosyl-L-methionine-dependent methyltransferases"/>
    <property type="match status" value="1"/>
</dbReference>
<dbReference type="GO" id="GO:0032259">
    <property type="term" value="P:methylation"/>
    <property type="evidence" value="ECO:0007669"/>
    <property type="project" value="UniProtKB-KW"/>
</dbReference>
<gene>
    <name evidence="8" type="ORF">SAMN05216227_10402</name>
</gene>
<evidence type="ECO:0000259" key="6">
    <source>
        <dbReference type="Pfam" id="PF20465"/>
    </source>
</evidence>
<dbReference type="InterPro" id="IPR002052">
    <property type="entry name" value="DNA_methylase_N6_adenine_CS"/>
</dbReference>
<proteinExistence type="predicted"/>
<feature type="domain" description="MmeI-like DNA-methyltransferase" evidence="7">
    <location>
        <begin position="368"/>
        <end position="598"/>
    </location>
</feature>
<dbReference type="RefSeq" id="WP_197086078.1">
    <property type="nucleotide sequence ID" value="NZ_FOCO01000040.1"/>
</dbReference>
<dbReference type="STRING" id="1077947.SAMN05216227_10402"/>
<accession>A0A1H8L9T7</accession>
<feature type="domain" description="MmeI-like helicase spacer" evidence="6">
    <location>
        <begin position="182"/>
        <end position="252"/>
    </location>
</feature>
<sequence>MTPQEFIDKWRNVDLKERTASHSHFLDLCTLLEIPDPVTADPKGEWFTFEKGASKTSGGEGWADVWRKDCFAWEYKGKRKDLDRAFDQLRQYAIALENPPLLIVSDMDRIRIHTNWTNTVQKVHTIELMDLTDATTRDLLRHCFTEPERLKPAKTRQVLTEEAAQRFATLAQRLRGRGHDPEQVAHFVNRLVFCMFAEDTNLLPGKMFERMIKAARPKPETFAQHAQTLFSAMKSGGMVGFEPVEWFNGGLFDSDATLPLTWEDLDDLIRAASLDWSDIDPSILGTLFERGLDPDKRSQLGAHYTDRDKIMQIVGPVMVQPLLAEWDGVRTAIADLLENAPKATKEKLLRGKDLAANTKAHRDAGALHKAFIDRLKAFRVLDPACGSGNFLYIALLELKNIEHRANLEAEALGLPRAFPSIGPEAVLGIELNPYAAELARVSVWIGEIQWMRRNGFEAAKNPILRTLDTIQNRDAVLNADGTRADWPRADVVVGNPPFLGNKKMIAGLGEDYTVALRKAYADAPGGVDLVAYWFVRAWQAMQAGELTRAGLVATNSIRGGANREVLKPIVDGGRIFEAWADEAWTVDGAAVRVSMVCFDGVKGEAGRLEGGTVEEIFADLTASKQAVNLTDAIKLSEMTGLCFQGTIKNGAFDLEPEVARDWLRQPALLHKSHEGFIL</sequence>